<dbReference type="AlphaFoldDB" id="A0AAD0HLE2"/>
<dbReference type="Pfam" id="PF00109">
    <property type="entry name" value="ketoacyl-synt"/>
    <property type="match status" value="1"/>
</dbReference>
<organism evidence="18 19">
    <name type="scientific">Bacillus pumilus</name>
    <name type="common">Bacillus mesentericus</name>
    <dbReference type="NCBI Taxonomy" id="1408"/>
    <lineage>
        <taxon>Bacteria</taxon>
        <taxon>Bacillati</taxon>
        <taxon>Bacillota</taxon>
        <taxon>Bacilli</taxon>
        <taxon>Bacillales</taxon>
        <taxon>Bacillaceae</taxon>
        <taxon>Bacillus</taxon>
    </lineage>
</organism>
<dbReference type="GO" id="GO:0006633">
    <property type="term" value="P:fatty acid biosynthetic process"/>
    <property type="evidence" value="ECO:0007669"/>
    <property type="project" value="UniProtKB-UniRule"/>
</dbReference>
<dbReference type="NCBIfam" id="NF004970">
    <property type="entry name" value="PRK06333.1"/>
    <property type="match status" value="1"/>
</dbReference>
<evidence type="ECO:0000256" key="11">
    <source>
        <dbReference type="ARBA" id="ARBA00024006"/>
    </source>
</evidence>
<evidence type="ECO:0000256" key="3">
    <source>
        <dbReference type="ARBA" id="ARBA00012356"/>
    </source>
</evidence>
<dbReference type="NCBIfam" id="TIGR03150">
    <property type="entry name" value="fabF"/>
    <property type="match status" value="1"/>
</dbReference>
<dbReference type="FunFam" id="3.40.47.10:FF:000026">
    <property type="entry name" value="3-oxoacyl-[acyl-carrier-protein] synthase 2"/>
    <property type="match status" value="1"/>
</dbReference>
<keyword evidence="5 14" id="KW-0444">Lipid biosynthesis</keyword>
<dbReference type="CDD" id="cd00834">
    <property type="entry name" value="KAS_I_II"/>
    <property type="match status" value="1"/>
</dbReference>
<dbReference type="PANTHER" id="PTHR11712">
    <property type="entry name" value="POLYKETIDE SYNTHASE-RELATED"/>
    <property type="match status" value="1"/>
</dbReference>
<keyword evidence="6 14" id="KW-0808">Transferase</keyword>
<dbReference type="Proteomes" id="UP000264960">
    <property type="component" value="Chromosome"/>
</dbReference>
<evidence type="ECO:0000256" key="9">
    <source>
        <dbReference type="ARBA" id="ARBA00023160"/>
    </source>
</evidence>
<feature type="active site" description="For beta-ketoacyl synthase activity" evidence="15">
    <location>
        <position position="164"/>
    </location>
</feature>
<evidence type="ECO:0000313" key="18">
    <source>
        <dbReference type="EMBL" id="AVM23396.1"/>
    </source>
</evidence>
<evidence type="ECO:0000256" key="6">
    <source>
        <dbReference type="ARBA" id="ARBA00022679"/>
    </source>
</evidence>
<evidence type="ECO:0000256" key="10">
    <source>
        <dbReference type="ARBA" id="ARBA00023315"/>
    </source>
</evidence>
<evidence type="ECO:0000256" key="5">
    <source>
        <dbReference type="ARBA" id="ARBA00022516"/>
    </source>
</evidence>
<dbReference type="PIRSF" id="PIRSF000447">
    <property type="entry name" value="KAS_II"/>
    <property type="match status" value="1"/>
</dbReference>
<dbReference type="InterPro" id="IPR020841">
    <property type="entry name" value="PKS_Beta-ketoAc_synthase_dom"/>
</dbReference>
<evidence type="ECO:0000259" key="17">
    <source>
        <dbReference type="PROSITE" id="PS52004"/>
    </source>
</evidence>
<evidence type="ECO:0000256" key="13">
    <source>
        <dbReference type="ARBA" id="ARBA00047659"/>
    </source>
</evidence>
<accession>A0AAD0HLE2</accession>
<keyword evidence="8" id="KW-0443">Lipid metabolism</keyword>
<dbReference type="InterPro" id="IPR016039">
    <property type="entry name" value="Thiolase-like"/>
</dbReference>
<evidence type="ECO:0000256" key="2">
    <source>
        <dbReference type="ARBA" id="ARBA00008467"/>
    </source>
</evidence>
<dbReference type="EC" id="2.3.1.179" evidence="3 14"/>
<evidence type="ECO:0000256" key="15">
    <source>
        <dbReference type="PIRSR" id="PIRSR000447-1"/>
    </source>
</evidence>
<dbReference type="SUPFAM" id="SSF53901">
    <property type="entry name" value="Thiolase-like"/>
    <property type="match status" value="2"/>
</dbReference>
<protein>
    <recommendedName>
        <fullName evidence="4 14">3-oxoacyl-[acyl-carrier-protein] synthase 2</fullName>
        <ecNumber evidence="3 14">2.3.1.179</ecNumber>
    </recommendedName>
</protein>
<dbReference type="GO" id="GO:0005829">
    <property type="term" value="C:cytosol"/>
    <property type="evidence" value="ECO:0007669"/>
    <property type="project" value="TreeGrafter"/>
</dbReference>
<evidence type="ECO:0000256" key="14">
    <source>
        <dbReference type="PIRNR" id="PIRNR000447"/>
    </source>
</evidence>
<feature type="domain" description="Ketosynthase family 3 (KS3)" evidence="17">
    <location>
        <begin position="3"/>
        <end position="410"/>
    </location>
</feature>
<comment type="pathway">
    <text evidence="1 14">Lipid metabolism; fatty acid biosynthesis.</text>
</comment>
<comment type="function">
    <text evidence="11 14">Involved in the type II fatty acid elongation cycle. Catalyzes the elongation of a wide range of acyl-ACP by the addition of two carbons from malonyl-ACP to an acyl acceptor. Can efficiently catalyze the conversion of palmitoleoyl-ACP (cis-hexadec-9-enoyl-ACP) to cis-vaccenoyl-ACP (cis-octadec-11-enoyl-ACP), an essential step in the thermal regulation of fatty acid composition.</text>
</comment>
<dbReference type="RefSeq" id="WP_117729943.1">
    <property type="nucleotide sequence ID" value="NZ_CP027116.1"/>
</dbReference>
<dbReference type="InterPro" id="IPR014031">
    <property type="entry name" value="Ketoacyl_synth_C"/>
</dbReference>
<evidence type="ECO:0000256" key="4">
    <source>
        <dbReference type="ARBA" id="ARBA00014657"/>
    </source>
</evidence>
<evidence type="ECO:0000256" key="12">
    <source>
        <dbReference type="ARBA" id="ARBA00047318"/>
    </source>
</evidence>
<keyword evidence="10 14" id="KW-0012">Acyltransferase</keyword>
<evidence type="ECO:0000256" key="7">
    <source>
        <dbReference type="ARBA" id="ARBA00022832"/>
    </source>
</evidence>
<dbReference type="Pfam" id="PF02801">
    <property type="entry name" value="Ketoacyl-synt_C"/>
    <property type="match status" value="1"/>
</dbReference>
<dbReference type="EMBL" id="CP027116">
    <property type="protein sequence ID" value="AVM23396.1"/>
    <property type="molecule type" value="Genomic_DNA"/>
</dbReference>
<dbReference type="InterPro" id="IPR014030">
    <property type="entry name" value="Ketoacyl_synth_N"/>
</dbReference>
<dbReference type="PROSITE" id="PS00606">
    <property type="entry name" value="KS3_1"/>
    <property type="match status" value="1"/>
</dbReference>
<dbReference type="GO" id="GO:0004315">
    <property type="term" value="F:3-oxoacyl-[acyl-carrier-protein] synthase activity"/>
    <property type="evidence" value="ECO:0007669"/>
    <property type="project" value="UniProtKB-UniRule"/>
</dbReference>
<keyword evidence="9 14" id="KW-0275">Fatty acid biosynthesis</keyword>
<evidence type="ECO:0000256" key="16">
    <source>
        <dbReference type="RuleBase" id="RU003694"/>
    </source>
</evidence>
<dbReference type="PROSITE" id="PS52004">
    <property type="entry name" value="KS3_2"/>
    <property type="match status" value="1"/>
</dbReference>
<proteinExistence type="inferred from homology"/>
<evidence type="ECO:0000313" key="19">
    <source>
        <dbReference type="Proteomes" id="UP000264960"/>
    </source>
</evidence>
<dbReference type="PANTHER" id="PTHR11712:SF336">
    <property type="entry name" value="3-OXOACYL-[ACYL-CARRIER-PROTEIN] SYNTHASE, MITOCHONDRIAL"/>
    <property type="match status" value="1"/>
</dbReference>
<comment type="similarity">
    <text evidence="2 14 16">Belongs to the thiolase-like superfamily. Beta-ketoacyl-ACP synthases family.</text>
</comment>
<dbReference type="Gene3D" id="3.40.47.10">
    <property type="match status" value="1"/>
</dbReference>
<name>A0AAD0HLE2_BACPU</name>
<evidence type="ECO:0000256" key="1">
    <source>
        <dbReference type="ARBA" id="ARBA00005194"/>
    </source>
</evidence>
<gene>
    <name evidence="18" type="primary">fabF</name>
    <name evidence="18" type="ORF">C5695_05955</name>
</gene>
<dbReference type="InterPro" id="IPR000794">
    <property type="entry name" value="Beta-ketoacyl_synthase"/>
</dbReference>
<dbReference type="NCBIfam" id="NF005589">
    <property type="entry name" value="PRK07314.1"/>
    <property type="match status" value="1"/>
</dbReference>
<dbReference type="InterPro" id="IPR018201">
    <property type="entry name" value="Ketoacyl_synth_AS"/>
</dbReference>
<dbReference type="SMART" id="SM00825">
    <property type="entry name" value="PKS_KS"/>
    <property type="match status" value="1"/>
</dbReference>
<comment type="catalytic activity">
    <reaction evidence="13 14">
        <text>a fatty acyl-[ACP] + malonyl-[ACP] + H(+) = a 3-oxoacyl-[ACP] + holo-[ACP] + CO2</text>
        <dbReference type="Rhea" id="RHEA:22836"/>
        <dbReference type="Rhea" id="RHEA-COMP:9623"/>
        <dbReference type="Rhea" id="RHEA-COMP:9685"/>
        <dbReference type="Rhea" id="RHEA-COMP:9916"/>
        <dbReference type="Rhea" id="RHEA-COMP:14125"/>
        <dbReference type="ChEBI" id="CHEBI:15378"/>
        <dbReference type="ChEBI" id="CHEBI:16526"/>
        <dbReference type="ChEBI" id="CHEBI:64479"/>
        <dbReference type="ChEBI" id="CHEBI:78449"/>
        <dbReference type="ChEBI" id="CHEBI:78776"/>
        <dbReference type="ChEBI" id="CHEBI:138651"/>
    </reaction>
</comment>
<keyword evidence="7" id="KW-0276">Fatty acid metabolism</keyword>
<reference evidence="18 19" key="1">
    <citation type="submission" date="2018-02" db="EMBL/GenBank/DDBJ databases">
        <title>The complete genome of two Bacillus pumilus strains from Cuatro Cienegas, Coahuila, Mexico.</title>
        <authorList>
            <person name="Zarza E."/>
            <person name="Alcaraz L.D."/>
            <person name="Aguilar-Salinas B."/>
            <person name="Islas A."/>
            <person name="Olmedo-Alvarez G."/>
        </authorList>
    </citation>
    <scope>NUCLEOTIDE SEQUENCE [LARGE SCALE GENOMIC DNA]</scope>
    <source>
        <strain evidence="18 19">145</strain>
    </source>
</reference>
<dbReference type="InterPro" id="IPR017568">
    <property type="entry name" value="3-oxoacyl-ACP_synth-2"/>
</dbReference>
<evidence type="ECO:0000256" key="8">
    <source>
        <dbReference type="ARBA" id="ARBA00023098"/>
    </source>
</evidence>
<comment type="catalytic activity">
    <reaction evidence="12 14">
        <text>(9Z)-hexadecenoyl-[ACP] + malonyl-[ACP] + H(+) = 3-oxo-(11Z)-octadecenoyl-[ACP] + holo-[ACP] + CO2</text>
        <dbReference type="Rhea" id="RHEA:55040"/>
        <dbReference type="Rhea" id="RHEA-COMP:9623"/>
        <dbReference type="Rhea" id="RHEA-COMP:9685"/>
        <dbReference type="Rhea" id="RHEA-COMP:10800"/>
        <dbReference type="Rhea" id="RHEA-COMP:14074"/>
        <dbReference type="ChEBI" id="CHEBI:15378"/>
        <dbReference type="ChEBI" id="CHEBI:16526"/>
        <dbReference type="ChEBI" id="CHEBI:64479"/>
        <dbReference type="ChEBI" id="CHEBI:78449"/>
        <dbReference type="ChEBI" id="CHEBI:83989"/>
        <dbReference type="ChEBI" id="CHEBI:138538"/>
        <dbReference type="EC" id="2.3.1.179"/>
    </reaction>
</comment>
<sequence length="413" mass="43857">MDKKRVVVTGLGALTPLGNDVESTWKNALAGVSGVGPITRVDSSEYTAKVAAELKDFNIEDYMEKKEARKMARFTQYAVVAAQKALEDSRLEITDEIAPRVGVWVGSGIGGLETFEEQFEVYSNKGARRVSPFFVPMMIPDMATGQISIALGAKGVNSCTVTACATGTNSIGDAFKVIQRGDADAMITGGTEAPLTKMSFAGFCANKALSTNPDPKTASRPFDKNRDGFVMGEGAGVIVLEELEHALKRGATIYAEIVGYGSTGDAYHITAPAPNGEGGVRAMKEALRDAGLSVEEIDYINAHGTSTPYNDKFETMAIKEVFGEHANQLAISSTKSMTGHLLGAAGGVEAIFSVLAIKDSVIPPTINLETPDEECDLDYVANEARSKEVQVALSNSLGFGGHNATIIFKKYEA</sequence>